<organism evidence="1">
    <name type="scientific">uncultured Caudovirales phage</name>
    <dbReference type="NCBI Taxonomy" id="2100421"/>
    <lineage>
        <taxon>Viruses</taxon>
        <taxon>Duplodnaviria</taxon>
        <taxon>Heunggongvirae</taxon>
        <taxon>Uroviricota</taxon>
        <taxon>Caudoviricetes</taxon>
        <taxon>Peduoviridae</taxon>
        <taxon>Maltschvirus</taxon>
        <taxon>Maltschvirus maltsch</taxon>
    </lineage>
</organism>
<protein>
    <submittedName>
        <fullName evidence="1">Uncharacterized protein</fullName>
    </submittedName>
</protein>
<gene>
    <name evidence="1" type="ORF">UFOVP1365_33</name>
</gene>
<evidence type="ECO:0000313" key="1">
    <source>
        <dbReference type="EMBL" id="CAB4203041.1"/>
    </source>
</evidence>
<dbReference type="EMBL" id="LR797316">
    <property type="protein sequence ID" value="CAB4203041.1"/>
    <property type="molecule type" value="Genomic_DNA"/>
</dbReference>
<reference evidence="1" key="1">
    <citation type="submission" date="2020-05" db="EMBL/GenBank/DDBJ databases">
        <authorList>
            <person name="Chiriac C."/>
            <person name="Salcher M."/>
            <person name="Ghai R."/>
            <person name="Kavagutti S V."/>
        </authorList>
    </citation>
    <scope>NUCLEOTIDE SEQUENCE</scope>
</reference>
<proteinExistence type="predicted"/>
<name>A0A6J5S4Y4_9CAUD</name>
<accession>A0A6J5S4Y4</accession>
<sequence length="89" mass="10288">MTSEKTKIKNESRSFIVIYEGDPLVITINSTSLIEQYTGGFRLSTTIDTGRGYRIIKNYSFNYNDQDQESVDTYALLCDKVKKFQEDNK</sequence>